<dbReference type="PANTHER" id="PTHR21310:SF55">
    <property type="entry name" value="AMINOGLYCOSIDE PHOSPHOTRANSFERASE DOMAIN-CONTAINING PROTEIN"/>
    <property type="match status" value="1"/>
</dbReference>
<dbReference type="PANTHER" id="PTHR21310">
    <property type="entry name" value="AMINOGLYCOSIDE PHOSPHOTRANSFERASE-RELATED-RELATED"/>
    <property type="match status" value="1"/>
</dbReference>
<proteinExistence type="predicted"/>
<dbReference type="AlphaFoldDB" id="A0A0D2YDH7"/>
<sequence length="239" mass="26962">MSFVAANTSIPIPAVYSSFIYKNRAFIVMERIQGNSLAEAWPTLSDADLDNIFAQLRQMFQELRALPPPPGTGVESCRGGSLRDSRIPRSRPRFGPFKCVQDFHRWLREDLRPEEQPDQMHDQEWKEIKEMFRGPSSHAILSYLGQSLGDPCSVTPVRVVLGNGCVSNNVDQPAFVFDLGNDNTSEEIVGTPHIGQRYLLIYPAANRVILDMVAYTRDFGTFFVLWSDKKAPMIPIAKI</sequence>
<evidence type="ECO:0000256" key="1">
    <source>
        <dbReference type="SAM" id="MobiDB-lite"/>
    </source>
</evidence>
<evidence type="ECO:0000313" key="2">
    <source>
        <dbReference type="EnsemblFungi" id="FOXG_14361P0"/>
    </source>
</evidence>
<dbReference type="SUPFAM" id="SSF56112">
    <property type="entry name" value="Protein kinase-like (PK-like)"/>
    <property type="match status" value="1"/>
</dbReference>
<evidence type="ECO:0008006" key="4">
    <source>
        <dbReference type="Google" id="ProtNLM"/>
    </source>
</evidence>
<organism evidence="2 3">
    <name type="scientific">Fusarium oxysporum (strain Fo5176)</name>
    <name type="common">Fusarium vascular wilt</name>
    <dbReference type="NCBI Taxonomy" id="660025"/>
    <lineage>
        <taxon>Eukaryota</taxon>
        <taxon>Fungi</taxon>
        <taxon>Dikarya</taxon>
        <taxon>Ascomycota</taxon>
        <taxon>Pezizomycotina</taxon>
        <taxon>Sordariomycetes</taxon>
        <taxon>Hypocreomycetidae</taxon>
        <taxon>Hypocreales</taxon>
        <taxon>Nectriaceae</taxon>
        <taxon>Fusarium</taxon>
        <taxon>Fusarium oxysporum species complex</taxon>
    </lineage>
</organism>
<dbReference type="Proteomes" id="UP000002489">
    <property type="component" value="Unassembled WGS sequence"/>
</dbReference>
<dbReference type="InterPro" id="IPR051678">
    <property type="entry name" value="AGP_Transferase"/>
</dbReference>
<dbReference type="InterPro" id="IPR011009">
    <property type="entry name" value="Kinase-like_dom_sf"/>
</dbReference>
<dbReference type="EnsemblFungi" id="FOXG_14361T0">
    <property type="protein sequence ID" value="FOXG_14361P0"/>
    <property type="gene ID" value="FOXG_14361"/>
</dbReference>
<dbReference type="STRING" id="426428.A0A0D2YDH7"/>
<evidence type="ECO:0000313" key="3">
    <source>
        <dbReference type="Proteomes" id="UP000002489"/>
    </source>
</evidence>
<feature type="region of interest" description="Disordered" evidence="1">
    <location>
        <begin position="65"/>
        <end position="85"/>
    </location>
</feature>
<reference evidence="3" key="1">
    <citation type="journal article" date="2012" name="Mol. Plant Microbe Interact.">
        <title>A highly conserved effector in Fusarium oxysporum is required for full virulence on Arabidopsis.</title>
        <authorList>
            <person name="Thatcher L.F."/>
            <person name="Gardiner D.M."/>
            <person name="Kazan K."/>
            <person name="Manners J."/>
        </authorList>
    </citation>
    <scope>NUCLEOTIDE SEQUENCE [LARGE SCALE GENOMIC DNA]</scope>
    <source>
        <strain evidence="3">Fo5176</strain>
    </source>
</reference>
<protein>
    <recommendedName>
        <fullName evidence="4">Aminoglycoside phosphotransferase domain-containing protein</fullName>
    </recommendedName>
</protein>
<name>A0A0D2YDH7_FUSOF</name>
<accession>A0A0D2YDH7</accession>
<reference evidence="2" key="2">
    <citation type="submission" date="2025-08" db="UniProtKB">
        <authorList>
            <consortium name="EnsemblFungi"/>
        </authorList>
    </citation>
    <scope>IDENTIFICATION</scope>
    <source>
        <strain evidence="2">4287 / CBS 123668 / FGSC 9935 / NRRL 34936</strain>
    </source>
</reference>